<dbReference type="Proteomes" id="UP000294145">
    <property type="component" value="Unassembled WGS sequence"/>
</dbReference>
<reference evidence="2 8" key="1">
    <citation type="submission" date="2018-09" db="EMBL/GenBank/DDBJ databases">
        <title>Genomic epidemiology reveals two lineages of Vibrio cholerae that can cause global cholera epidemics despite absence of cholera toxin gene.</title>
        <authorList>
            <person name="Wang H."/>
            <person name="Zen W."/>
            <person name="Yu H."/>
            <person name="Zhang W."/>
            <person name="Pan J."/>
            <person name="Yang C."/>
            <person name="Cui Y."/>
        </authorList>
    </citation>
    <scope>NUCLEOTIDE SEQUENCE [LARGE SCALE GENOMIC DNA]</scope>
    <source>
        <strain evidence="2 8">00-1_S85</strain>
    </source>
</reference>
<evidence type="ECO:0000313" key="7">
    <source>
        <dbReference type="Proteomes" id="UP000323819"/>
    </source>
</evidence>
<accession>A0A2V4P842</accession>
<evidence type="ECO:0000313" key="6">
    <source>
        <dbReference type="Proteomes" id="UP000323225"/>
    </source>
</evidence>
<protein>
    <submittedName>
        <fullName evidence="1">Peptidylprolyl isomerase</fullName>
    </submittedName>
</protein>
<evidence type="ECO:0000313" key="3">
    <source>
        <dbReference type="EMBL" id="TBM45925.1"/>
    </source>
</evidence>
<evidence type="ECO:0000313" key="1">
    <source>
        <dbReference type="EMBL" id="KAA1256401.1"/>
    </source>
</evidence>
<dbReference type="EMBL" id="VUAA01000002">
    <property type="protein sequence ID" value="KAA1256401.1"/>
    <property type="molecule type" value="Genomic_DNA"/>
</dbReference>
<dbReference type="EMBL" id="SISP01000002">
    <property type="protein sequence ID" value="TBM45925.1"/>
    <property type="molecule type" value="Genomic_DNA"/>
</dbReference>
<name>A0A2V4P842_VIBCL</name>
<evidence type="ECO:0000313" key="8">
    <source>
        <dbReference type="Proteomes" id="UP000471242"/>
    </source>
</evidence>
<evidence type="ECO:0000313" key="5">
    <source>
        <dbReference type="Proteomes" id="UP000294145"/>
    </source>
</evidence>
<evidence type="ECO:0000313" key="2">
    <source>
        <dbReference type="EMBL" id="MVD21955.1"/>
    </source>
</evidence>
<comment type="caution">
    <text evidence="1">The sequence shown here is derived from an EMBL/GenBank/DDBJ whole genome shotgun (WGS) entry which is preliminary data.</text>
</comment>
<dbReference type="EMBL" id="VSIJ01000033">
    <property type="protein sequence ID" value="TXX65650.1"/>
    <property type="molecule type" value="Genomic_DNA"/>
</dbReference>
<dbReference type="AlphaFoldDB" id="A0A2V4P842"/>
<dbReference type="EMBL" id="QZRB01000001">
    <property type="protein sequence ID" value="MVD21955.1"/>
    <property type="molecule type" value="Genomic_DNA"/>
</dbReference>
<evidence type="ECO:0000313" key="4">
    <source>
        <dbReference type="EMBL" id="TXX65650.1"/>
    </source>
</evidence>
<proteinExistence type="predicted"/>
<dbReference type="Proteomes" id="UP000323225">
    <property type="component" value="Unassembled WGS sequence"/>
</dbReference>
<dbReference type="Proteomes" id="UP000323819">
    <property type="component" value="Unassembled WGS sequence"/>
</dbReference>
<sequence>MPSKHVVTGSNPVGRAIISDPSKAHLLGFFIVILKSLF</sequence>
<keyword evidence="1" id="KW-0413">Isomerase</keyword>
<reference evidence="1 6" key="4">
    <citation type="submission" date="2019-09" db="EMBL/GenBank/DDBJ databases">
        <authorList>
            <person name="Kritzky A."/>
            <person name="Schelkanova E.Y."/>
            <person name="Alkhova Z.V."/>
            <person name="Smirnova N.I."/>
        </authorList>
    </citation>
    <scope>NUCLEOTIDE SEQUENCE [LARGE SCALE GENOMIC DNA]</scope>
    <source>
        <strain evidence="1 6">M1526</strain>
    </source>
</reference>
<gene>
    <name evidence="2" type="ORF">D6U24_01175</name>
    <name evidence="3" type="ORF">EYB64_03135</name>
    <name evidence="1" type="ORF">F0M16_02115</name>
    <name evidence="4" type="ORF">FXF03_12960</name>
</gene>
<reference evidence="3 5" key="2">
    <citation type="submission" date="2019-02" db="EMBL/GenBank/DDBJ databases">
        <title>Genomic plasticity associated with the antimicrobial resistance in Vibrio cholerae.</title>
        <authorList>
            <person name="Verma J."/>
            <person name="Bag S."/>
            <person name="Saha B."/>
            <person name="Kumar P."/>
            <person name="Ghosh T.S."/>
            <person name="Dayal M."/>
            <person name="Senapati T."/>
            <person name="Mehra S."/>
            <person name="Dey P."/>
            <person name="Desigamani A."/>
            <person name="Kumar D."/>
            <person name="Rana P."/>
            <person name="Kumar B."/>
            <person name="Maiti T.K."/>
            <person name="Sharma N.C."/>
            <person name="Bhadra R.K."/>
            <person name="Mutreja A."/>
            <person name="Nair G.B."/>
            <person name="Ramamurthy T."/>
            <person name="Das B."/>
        </authorList>
    </citation>
    <scope>NUCLEOTIDE SEQUENCE [LARGE SCALE GENOMIC DNA]</scope>
    <source>
        <strain evidence="3 5">IDH06781</strain>
    </source>
</reference>
<dbReference type="Proteomes" id="UP000471242">
    <property type="component" value="Unassembled WGS sequence"/>
</dbReference>
<reference evidence="4 7" key="3">
    <citation type="submission" date="2019-06" db="EMBL/GenBank/DDBJ databases">
        <title>Vibrio cholerae phylogeny based on whole-genome sequencing reveals genetic diversity and population strucutre.</title>
        <authorList>
            <person name="Zhiqiu Y."/>
            <person name="Bin L."/>
            <person name="Lingyan J."/>
        </authorList>
    </citation>
    <scope>NUCLEOTIDE SEQUENCE [LARGE SCALE GENOMIC DNA]</scope>
    <source>
        <strain evidence="4 7">N2814</strain>
    </source>
</reference>
<dbReference type="GO" id="GO:0016853">
    <property type="term" value="F:isomerase activity"/>
    <property type="evidence" value="ECO:0007669"/>
    <property type="project" value="UniProtKB-KW"/>
</dbReference>
<organism evidence="1 6">
    <name type="scientific">Vibrio cholerae</name>
    <dbReference type="NCBI Taxonomy" id="666"/>
    <lineage>
        <taxon>Bacteria</taxon>
        <taxon>Pseudomonadati</taxon>
        <taxon>Pseudomonadota</taxon>
        <taxon>Gammaproteobacteria</taxon>
        <taxon>Vibrionales</taxon>
        <taxon>Vibrionaceae</taxon>
        <taxon>Vibrio</taxon>
    </lineage>
</organism>